<dbReference type="SUPFAM" id="SSF56300">
    <property type="entry name" value="Metallo-dependent phosphatases"/>
    <property type="match status" value="1"/>
</dbReference>
<dbReference type="STRING" id="91360.SAMN05660330_00588"/>
<dbReference type="InterPro" id="IPR029052">
    <property type="entry name" value="Metallo-depent_PP-like"/>
</dbReference>
<evidence type="ECO:0000313" key="2">
    <source>
        <dbReference type="EMBL" id="SDO58124.1"/>
    </source>
</evidence>
<reference evidence="2 3" key="1">
    <citation type="submission" date="2016-10" db="EMBL/GenBank/DDBJ databases">
        <authorList>
            <person name="de Groot N.N."/>
        </authorList>
    </citation>
    <scope>NUCLEOTIDE SEQUENCE [LARGE SCALE GENOMIC DNA]</scope>
    <source>
        <strain evidence="2 3">DSM 12130</strain>
    </source>
</reference>
<dbReference type="GO" id="GO:0016787">
    <property type="term" value="F:hydrolase activity"/>
    <property type="evidence" value="ECO:0007669"/>
    <property type="project" value="InterPro"/>
</dbReference>
<dbReference type="Pfam" id="PF00149">
    <property type="entry name" value="Metallophos"/>
    <property type="match status" value="1"/>
</dbReference>
<dbReference type="OrthoDB" id="332939at2"/>
<evidence type="ECO:0000313" key="3">
    <source>
        <dbReference type="Proteomes" id="UP000199073"/>
    </source>
</evidence>
<organism evidence="2 3">
    <name type="scientific">Desulforhopalus singaporensis</name>
    <dbReference type="NCBI Taxonomy" id="91360"/>
    <lineage>
        <taxon>Bacteria</taxon>
        <taxon>Pseudomonadati</taxon>
        <taxon>Thermodesulfobacteriota</taxon>
        <taxon>Desulfobulbia</taxon>
        <taxon>Desulfobulbales</taxon>
        <taxon>Desulfocapsaceae</taxon>
        <taxon>Desulforhopalus</taxon>
    </lineage>
</organism>
<accession>A0A1H0KQ67</accession>
<dbReference type="EMBL" id="FNJI01000003">
    <property type="protein sequence ID" value="SDO58124.1"/>
    <property type="molecule type" value="Genomic_DNA"/>
</dbReference>
<keyword evidence="3" id="KW-1185">Reference proteome</keyword>
<protein>
    <submittedName>
        <fullName evidence="2">Predicted phosphoesterase</fullName>
    </submittedName>
</protein>
<dbReference type="AlphaFoldDB" id="A0A1H0KQ67"/>
<gene>
    <name evidence="2" type="ORF">SAMN05660330_00588</name>
</gene>
<evidence type="ECO:0000259" key="1">
    <source>
        <dbReference type="Pfam" id="PF00149"/>
    </source>
</evidence>
<dbReference type="Proteomes" id="UP000199073">
    <property type="component" value="Unassembled WGS sequence"/>
</dbReference>
<dbReference type="Gene3D" id="3.60.21.10">
    <property type="match status" value="1"/>
</dbReference>
<name>A0A1H0KQ67_9BACT</name>
<dbReference type="InterPro" id="IPR004843">
    <property type="entry name" value="Calcineurin-like_PHP"/>
</dbReference>
<dbReference type="RefSeq" id="WP_092219607.1">
    <property type="nucleotide sequence ID" value="NZ_FNJI01000003.1"/>
</dbReference>
<feature type="domain" description="Calcineurin-like phosphoesterase" evidence="1">
    <location>
        <begin position="15"/>
        <end position="169"/>
    </location>
</feature>
<sequence>MKILTVADTECGELLDPVKGGPPLAGIDLILGCGDLAPEYLTTLRNRFEVPLYYVLGNHDLRHHHSPPQYCTPIHRRIVNFNNLGIIGFSGSRWYNGSANQYTEKQMAGYIGKMRFGIWKNRGIDIVIAHAPPRFINDAEDPCHRGFRSYRRLIDKYRPSYFLHGHIHTLFDDDNQRITTINNTSVINCYGFYVLEI</sequence>
<proteinExistence type="predicted"/>